<reference evidence="4" key="1">
    <citation type="submission" date="2021-02" db="EMBL/GenBank/DDBJ databases">
        <title>Fulvivirga sp. S481 isolated from sea water.</title>
        <authorList>
            <person name="Bae S.S."/>
            <person name="Baek K."/>
        </authorList>
    </citation>
    <scope>NUCLEOTIDE SEQUENCE</scope>
    <source>
        <strain evidence="4">S481</strain>
    </source>
</reference>
<feature type="signal peptide" evidence="2">
    <location>
        <begin position="1"/>
        <end position="21"/>
    </location>
</feature>
<keyword evidence="5" id="KW-1185">Reference proteome</keyword>
<dbReference type="EMBL" id="CP070608">
    <property type="protein sequence ID" value="QSE96408.1"/>
    <property type="molecule type" value="Genomic_DNA"/>
</dbReference>
<evidence type="ECO:0000256" key="2">
    <source>
        <dbReference type="SAM" id="SignalP"/>
    </source>
</evidence>
<dbReference type="Pfam" id="PF13505">
    <property type="entry name" value="OMP_b-brl"/>
    <property type="match status" value="1"/>
</dbReference>
<proteinExistence type="predicted"/>
<dbReference type="Gene3D" id="2.40.160.20">
    <property type="match status" value="1"/>
</dbReference>
<keyword evidence="1 2" id="KW-0732">Signal</keyword>
<dbReference type="InterPro" id="IPR027385">
    <property type="entry name" value="Beta-barrel_OMP"/>
</dbReference>
<protein>
    <submittedName>
        <fullName evidence="4">Outer membrane beta-barrel protein</fullName>
    </submittedName>
</protein>
<dbReference type="Proteomes" id="UP000662783">
    <property type="component" value="Chromosome"/>
</dbReference>
<gene>
    <name evidence="4" type="ORF">JR347_12405</name>
</gene>
<dbReference type="KEGG" id="fuv:JR347_12405"/>
<sequence length="155" mass="16799">MKKTFLLALFLTIAISSMSQRRIGGNLVYGTEIEEIGIGAVGEFFFNDNLAIAPSFNYYFAEDPVSFWELNANINYYFSESGAVSAYALGGLNLARVSVDLGPFGESSDTELGLNLGAGANFDVGDSIIPFAELRFVLSDFDQAVFAFGVKFPLN</sequence>
<dbReference type="AlphaFoldDB" id="A0A974WJC6"/>
<organism evidence="4 5">
    <name type="scientific">Fulvivirga lutea</name>
    <dbReference type="NCBI Taxonomy" id="2810512"/>
    <lineage>
        <taxon>Bacteria</taxon>
        <taxon>Pseudomonadati</taxon>
        <taxon>Bacteroidota</taxon>
        <taxon>Cytophagia</taxon>
        <taxon>Cytophagales</taxon>
        <taxon>Fulvivirgaceae</taxon>
        <taxon>Fulvivirga</taxon>
    </lineage>
</organism>
<feature type="domain" description="Outer membrane protein beta-barrel" evidence="3">
    <location>
        <begin position="36"/>
        <end position="128"/>
    </location>
</feature>
<dbReference type="SUPFAM" id="SSF56925">
    <property type="entry name" value="OMPA-like"/>
    <property type="match status" value="1"/>
</dbReference>
<dbReference type="InterPro" id="IPR011250">
    <property type="entry name" value="OMP/PagP_B-barrel"/>
</dbReference>
<accession>A0A974WJC6</accession>
<name>A0A974WJC6_9BACT</name>
<feature type="chain" id="PRO_5037264238" evidence="2">
    <location>
        <begin position="22"/>
        <end position="155"/>
    </location>
</feature>
<evidence type="ECO:0000313" key="4">
    <source>
        <dbReference type="EMBL" id="QSE96408.1"/>
    </source>
</evidence>
<evidence type="ECO:0000259" key="3">
    <source>
        <dbReference type="Pfam" id="PF13505"/>
    </source>
</evidence>
<evidence type="ECO:0000313" key="5">
    <source>
        <dbReference type="Proteomes" id="UP000662783"/>
    </source>
</evidence>
<evidence type="ECO:0000256" key="1">
    <source>
        <dbReference type="ARBA" id="ARBA00022729"/>
    </source>
</evidence>
<dbReference type="RefSeq" id="WP_205720924.1">
    <property type="nucleotide sequence ID" value="NZ_CP070608.1"/>
</dbReference>